<dbReference type="InterPro" id="IPR036291">
    <property type="entry name" value="NAD(P)-bd_dom_sf"/>
</dbReference>
<dbReference type="Gene3D" id="3.40.50.720">
    <property type="entry name" value="NAD(P)-binding Rossmann-like Domain"/>
    <property type="match status" value="1"/>
</dbReference>
<organism evidence="3 4">
    <name type="scientific">Hortaea werneckii</name>
    <name type="common">Black yeast</name>
    <name type="synonym">Cladosporium werneckii</name>
    <dbReference type="NCBI Taxonomy" id="91943"/>
    <lineage>
        <taxon>Eukaryota</taxon>
        <taxon>Fungi</taxon>
        <taxon>Dikarya</taxon>
        <taxon>Ascomycota</taxon>
        <taxon>Pezizomycotina</taxon>
        <taxon>Dothideomycetes</taxon>
        <taxon>Dothideomycetidae</taxon>
        <taxon>Mycosphaerellales</taxon>
        <taxon>Teratosphaeriaceae</taxon>
        <taxon>Hortaea</taxon>
    </lineage>
</organism>
<sequence>MAPKILLHGSGAIGTIYVYLLQQAGCDVTAVCRSNYEIAKSQGFTLDSGRYGQGIKVRPNIVRSPAEAAESGPYDFIVVCTKALPEAKTAEIIKPAVTERKTTIVLVQNGIGIEDEYAEAFPSNPILSCVVYLPTTQTSPGHIQMGPLELLEVGTFPTSAYQSNSDARAACDTFVETVRKGGSDVHFVTDIQKKRWSKLLLNASWNPICALSLSRDVAFLDSSPAGEKLVLDVMDEVVKVAQALGFKDVTPEHARSQLTKATDRKGGKGIEPT</sequence>
<dbReference type="Gene3D" id="1.10.1040.10">
    <property type="entry name" value="N-(1-d-carboxylethyl)-l-norvaline Dehydrogenase, domain 2"/>
    <property type="match status" value="1"/>
</dbReference>
<proteinExistence type="predicted"/>
<dbReference type="Pfam" id="PF08546">
    <property type="entry name" value="ApbA_C"/>
    <property type="match status" value="1"/>
</dbReference>
<dbReference type="SUPFAM" id="SSF48179">
    <property type="entry name" value="6-phosphogluconate dehydrogenase C-terminal domain-like"/>
    <property type="match status" value="1"/>
</dbReference>
<name>A0A3M7CE32_HORWE</name>
<evidence type="ECO:0000259" key="1">
    <source>
        <dbReference type="Pfam" id="PF02558"/>
    </source>
</evidence>
<evidence type="ECO:0000259" key="2">
    <source>
        <dbReference type="Pfam" id="PF08546"/>
    </source>
</evidence>
<reference evidence="3 4" key="1">
    <citation type="journal article" date="2018" name="BMC Genomics">
        <title>Genomic evidence for intraspecific hybridization in a clonal and extremely halotolerant yeast.</title>
        <authorList>
            <person name="Gostincar C."/>
            <person name="Stajich J.E."/>
            <person name="Zupancic J."/>
            <person name="Zalar P."/>
            <person name="Gunde-Cimerman N."/>
        </authorList>
    </citation>
    <scope>NUCLEOTIDE SEQUENCE [LARGE SCALE GENOMIC DNA]</scope>
    <source>
        <strain evidence="3 4">EXF-2682</strain>
    </source>
</reference>
<dbReference type="InterPro" id="IPR008927">
    <property type="entry name" value="6-PGluconate_DH-like_C_sf"/>
</dbReference>
<comment type="caution">
    <text evidence="3">The sequence shown here is derived from an EMBL/GenBank/DDBJ whole genome shotgun (WGS) entry which is preliminary data.</text>
</comment>
<dbReference type="InterPro" id="IPR013752">
    <property type="entry name" value="KPA_reductase"/>
</dbReference>
<dbReference type="InterPro" id="IPR051402">
    <property type="entry name" value="KPR-Related"/>
</dbReference>
<dbReference type="InterPro" id="IPR013332">
    <property type="entry name" value="KPR_N"/>
</dbReference>
<protein>
    <recommendedName>
        <fullName evidence="5">2-dehydropantoate 2-reductase</fullName>
    </recommendedName>
</protein>
<dbReference type="SUPFAM" id="SSF51735">
    <property type="entry name" value="NAD(P)-binding Rossmann-fold domains"/>
    <property type="match status" value="1"/>
</dbReference>
<feature type="domain" description="Ketopantoate reductase N-terminal" evidence="1">
    <location>
        <begin position="5"/>
        <end position="154"/>
    </location>
</feature>
<accession>A0A3M7CE32</accession>
<evidence type="ECO:0000313" key="4">
    <source>
        <dbReference type="Proteomes" id="UP000269276"/>
    </source>
</evidence>
<dbReference type="InterPro" id="IPR013328">
    <property type="entry name" value="6PGD_dom2"/>
</dbReference>
<dbReference type="VEuPathDB" id="FungiDB:BTJ68_14573"/>
<dbReference type="AlphaFoldDB" id="A0A3M7CE32"/>
<dbReference type="Proteomes" id="UP000269276">
    <property type="component" value="Unassembled WGS sequence"/>
</dbReference>
<dbReference type="PANTHER" id="PTHR21708:SF30">
    <property type="entry name" value="2-DEHYDROPANTOATE 2-REDUCTASE-RELATED"/>
    <property type="match status" value="1"/>
</dbReference>
<evidence type="ECO:0000313" key="3">
    <source>
        <dbReference type="EMBL" id="RMY49956.1"/>
    </source>
</evidence>
<dbReference type="GO" id="GO:0005737">
    <property type="term" value="C:cytoplasm"/>
    <property type="evidence" value="ECO:0007669"/>
    <property type="project" value="TreeGrafter"/>
</dbReference>
<evidence type="ECO:0008006" key="5">
    <source>
        <dbReference type="Google" id="ProtNLM"/>
    </source>
</evidence>
<gene>
    <name evidence="3" type="ORF">D0863_15009</name>
</gene>
<dbReference type="OrthoDB" id="3609at2759"/>
<dbReference type="EMBL" id="QWIP01001074">
    <property type="protein sequence ID" value="RMY49956.1"/>
    <property type="molecule type" value="Genomic_DNA"/>
</dbReference>
<feature type="domain" description="Ketopantoate reductase C-terminal" evidence="2">
    <location>
        <begin position="190"/>
        <end position="264"/>
    </location>
</feature>
<dbReference type="PANTHER" id="PTHR21708">
    <property type="entry name" value="PROBABLE 2-DEHYDROPANTOATE 2-REDUCTASE"/>
    <property type="match status" value="1"/>
</dbReference>
<dbReference type="Pfam" id="PF02558">
    <property type="entry name" value="ApbA"/>
    <property type="match status" value="1"/>
</dbReference>